<dbReference type="InParanoid" id="Q2H894"/>
<name>Q2H894_CHAGB</name>
<sequence length="621" mass="71318">MAAPAFPPVPRSLFYPRRPKTRDNETARRLEALGASRHTTYAQHLWGFTILRAVYTPESDPLFPIAMRRLDAWACYSPRQGRFPKYGQAYESKAVTDGEPNEELAKRLYCDVIEDKDRLAGIQSDAEGFAKLRDYFREWLVSVGVQPDLPSNHDEDDNDGDPDLDPALEPNESHDDPRFRNVLVVDEECLRSLIEELPDETPPLRTAVDREEWLKYLRMGKKAWLWMLDTGYMTRDESQFSPPGFRGWFRLGPTELLWAWRHTSTSVMPATLSPATAEDLRRVAMEQEQLHKLSRMKEELESMDTRVVNQANLDSLGIVLGPSLDVDDNGNVWDSATCFFEPWVPDEALHEVASNRSPRTWMDKLKESRYGQPEAKYGELKAKWFRYCLEELYEMDTELWEPWVRGTGLNLGFNEIQILDPSTKEPINRQYFPGAAYFPVDKTKPHVACLTIDSNPSPGDKVLHSEVDYAISLVHFRLEQSQHTGHHTKPVIPTNPRHPSETKPTTKTTKQLTTPLSPIPQGLIYTLERDQWARITQVHLDSKTHKLVLRQSRQLDLRGPTPPPDAFLLLRWMASRPAGDTEYVDEEEPPKEEVARDEPSSAAPKYRGTQEGPQWCDDENK</sequence>
<dbReference type="HOGENOM" id="CLU_440041_0_0_1"/>
<proteinExistence type="predicted"/>
<protein>
    <submittedName>
        <fullName evidence="2">Uncharacterized protein</fullName>
    </submittedName>
</protein>
<feature type="region of interest" description="Disordered" evidence="1">
    <location>
        <begin position="147"/>
        <end position="177"/>
    </location>
</feature>
<evidence type="ECO:0000313" key="2">
    <source>
        <dbReference type="EMBL" id="EAQ91625.1"/>
    </source>
</evidence>
<gene>
    <name evidence="2" type="ORF">CHGG_03560</name>
</gene>
<keyword evidence="3" id="KW-1185">Reference proteome</keyword>
<dbReference type="GeneID" id="4388762"/>
<dbReference type="VEuPathDB" id="FungiDB:CHGG_03560"/>
<organism evidence="2 3">
    <name type="scientific">Chaetomium globosum (strain ATCC 6205 / CBS 148.51 / DSM 1962 / NBRC 6347 / NRRL 1970)</name>
    <name type="common">Soil fungus</name>
    <dbReference type="NCBI Taxonomy" id="306901"/>
    <lineage>
        <taxon>Eukaryota</taxon>
        <taxon>Fungi</taxon>
        <taxon>Dikarya</taxon>
        <taxon>Ascomycota</taxon>
        <taxon>Pezizomycotina</taxon>
        <taxon>Sordariomycetes</taxon>
        <taxon>Sordariomycetidae</taxon>
        <taxon>Sordariales</taxon>
        <taxon>Chaetomiaceae</taxon>
        <taxon>Chaetomium</taxon>
    </lineage>
</organism>
<dbReference type="Proteomes" id="UP000001056">
    <property type="component" value="Unassembled WGS sequence"/>
</dbReference>
<dbReference type="eggNOG" id="ENOG502SYJR">
    <property type="taxonomic scope" value="Eukaryota"/>
</dbReference>
<evidence type="ECO:0000256" key="1">
    <source>
        <dbReference type="SAM" id="MobiDB-lite"/>
    </source>
</evidence>
<evidence type="ECO:0000313" key="3">
    <source>
        <dbReference type="Proteomes" id="UP000001056"/>
    </source>
</evidence>
<feature type="region of interest" description="Disordered" evidence="1">
    <location>
        <begin position="579"/>
        <end position="621"/>
    </location>
</feature>
<dbReference type="AlphaFoldDB" id="Q2H894"/>
<feature type="compositionally biased region" description="Acidic residues" evidence="1">
    <location>
        <begin position="154"/>
        <end position="166"/>
    </location>
</feature>
<dbReference type="EMBL" id="CH408030">
    <property type="protein sequence ID" value="EAQ91625.1"/>
    <property type="molecule type" value="Genomic_DNA"/>
</dbReference>
<feature type="compositionally biased region" description="Low complexity" evidence="1">
    <location>
        <begin position="502"/>
        <end position="516"/>
    </location>
</feature>
<reference evidence="3" key="1">
    <citation type="journal article" date="2015" name="Genome Announc.">
        <title>Draft genome sequence of the cellulolytic fungus Chaetomium globosum.</title>
        <authorList>
            <person name="Cuomo C.A."/>
            <person name="Untereiner W.A."/>
            <person name="Ma L.-J."/>
            <person name="Grabherr M."/>
            <person name="Birren B.W."/>
        </authorList>
    </citation>
    <scope>NUCLEOTIDE SEQUENCE [LARGE SCALE GENOMIC DNA]</scope>
    <source>
        <strain evidence="3">ATCC 6205 / CBS 148.51 / DSM 1962 / NBRC 6347 / NRRL 1970</strain>
    </source>
</reference>
<accession>Q2H894</accession>
<dbReference type="RefSeq" id="XP_001230076.1">
    <property type="nucleotide sequence ID" value="XM_001230075.1"/>
</dbReference>
<dbReference type="OrthoDB" id="6499973at2759"/>
<feature type="region of interest" description="Disordered" evidence="1">
    <location>
        <begin position="483"/>
        <end position="517"/>
    </location>
</feature>